<reference evidence="1 2" key="1">
    <citation type="submission" date="2022-11" db="EMBL/GenBank/DDBJ databases">
        <title>Viruses from the air-sea interface of a natural surface slick.</title>
        <authorList>
            <person name="Rahlff J."/>
            <person name="Holmfeldt K."/>
        </authorList>
    </citation>
    <scope>NUCLEOTIDE SEQUENCE [LARGE SCALE GENOMIC DNA]</scope>
    <source>
        <strain evidence="1 2">SMS4</strain>
    </source>
</reference>
<organism evidence="1 2">
    <name type="scientific">Rheinheimera baltica</name>
    <dbReference type="NCBI Taxonomy" id="67576"/>
    <lineage>
        <taxon>Bacteria</taxon>
        <taxon>Pseudomonadati</taxon>
        <taxon>Pseudomonadota</taxon>
        <taxon>Gammaproteobacteria</taxon>
        <taxon>Chromatiales</taxon>
        <taxon>Chromatiaceae</taxon>
        <taxon>Rheinheimera</taxon>
    </lineage>
</organism>
<protein>
    <recommendedName>
        <fullName evidence="3">Lipoprotein</fullName>
    </recommendedName>
</protein>
<gene>
    <name evidence="1" type="ORF">ORJ04_01570</name>
</gene>
<evidence type="ECO:0000313" key="2">
    <source>
        <dbReference type="Proteomes" id="UP001231109"/>
    </source>
</evidence>
<dbReference type="Proteomes" id="UP001231109">
    <property type="component" value="Unassembled WGS sequence"/>
</dbReference>
<comment type="caution">
    <text evidence="1">The sequence shown here is derived from an EMBL/GenBank/DDBJ whole genome shotgun (WGS) entry which is preliminary data.</text>
</comment>
<evidence type="ECO:0008006" key="3">
    <source>
        <dbReference type="Google" id="ProtNLM"/>
    </source>
</evidence>
<dbReference type="RefSeq" id="WP_305973316.1">
    <property type="nucleotide sequence ID" value="NZ_JAPJDZ010000002.1"/>
</dbReference>
<keyword evidence="2" id="KW-1185">Reference proteome</keyword>
<accession>A0ABT9HU43</accession>
<dbReference type="EMBL" id="JAPJDZ010000002">
    <property type="protein sequence ID" value="MDP5134638.1"/>
    <property type="molecule type" value="Genomic_DNA"/>
</dbReference>
<name>A0ABT9HU43_9GAMM</name>
<proteinExistence type="predicted"/>
<sequence>MKILVLLFMSLVITGCNDSYEERFLDGYAELEIHQFESKDTPQKNIDYQGNYKNVKDTTEALSTLKVKIGTADGIANVYETPDSSEKQCVVVLKKEATATTKIHELGHCFHLVLYSVLGEKAASVLKDSIGDTVIHPFLIDAKSRRLRY</sequence>
<dbReference type="PROSITE" id="PS51257">
    <property type="entry name" value="PROKAR_LIPOPROTEIN"/>
    <property type="match status" value="1"/>
</dbReference>
<evidence type="ECO:0000313" key="1">
    <source>
        <dbReference type="EMBL" id="MDP5134638.1"/>
    </source>
</evidence>